<evidence type="ECO:0000256" key="2">
    <source>
        <dbReference type="ARBA" id="ARBA00004401"/>
    </source>
</evidence>
<dbReference type="PANTHER" id="PTHR43390:SF1">
    <property type="entry name" value="CHLOROPLAST PROCESSING PEPTIDASE"/>
    <property type="match status" value="1"/>
</dbReference>
<evidence type="ECO:0000256" key="5">
    <source>
        <dbReference type="ARBA" id="ARBA00022801"/>
    </source>
</evidence>
<dbReference type="InterPro" id="IPR000223">
    <property type="entry name" value="Pept_S26A_signal_pept_1"/>
</dbReference>
<keyword evidence="5 7" id="KW-0378">Hydrolase</keyword>
<dbReference type="EMBL" id="SJDT01000002">
    <property type="protein sequence ID" value="TBW22701.1"/>
    <property type="molecule type" value="Genomic_DNA"/>
</dbReference>
<dbReference type="InterPro" id="IPR019758">
    <property type="entry name" value="Pept_S26A_signal_pept_1_CS"/>
</dbReference>
<dbReference type="Proteomes" id="UP000293036">
    <property type="component" value="Unassembled WGS sequence"/>
</dbReference>
<proteinExistence type="inferred from homology"/>
<feature type="active site" evidence="6">
    <location>
        <position position="98"/>
    </location>
</feature>
<feature type="region of interest" description="Disordered" evidence="8">
    <location>
        <begin position="1"/>
        <end position="51"/>
    </location>
</feature>
<sequence>MEQQSDVNRLAHDDDTMPPSFPPDPSAKRTDSNSAQHADATLESNDSKDLADDVPAKSLGQRILSSLVEFGVVIVVALLCAVLLKTFLVQPFEIPSESMMNTLVPGDRIMVNKLADSEQELQRGDVVVFVDPGQWLNDAPVEQNSGVVGVLKDFGQLIGLLPQNAGTHLVKRIIGMPGDHVSCAGQGAKILVNGKPIDETYLPQGIQPSMDQFDVVVPQNHIWVMGDNRSNSKDSRFHQRATGFGFVPIANIEGRAWLKIYPMSRFGRIPDASHVFDDVPAPESSAK</sequence>
<organism evidence="10 11">
    <name type="scientific">Arcanobacterium bovis</name>
    <dbReference type="NCBI Taxonomy" id="2529275"/>
    <lineage>
        <taxon>Bacteria</taxon>
        <taxon>Bacillati</taxon>
        <taxon>Actinomycetota</taxon>
        <taxon>Actinomycetes</taxon>
        <taxon>Actinomycetales</taxon>
        <taxon>Actinomycetaceae</taxon>
        <taxon>Arcanobacterium</taxon>
    </lineage>
</organism>
<feature type="transmembrane region" description="Helical" evidence="7">
    <location>
        <begin position="67"/>
        <end position="88"/>
    </location>
</feature>
<dbReference type="InterPro" id="IPR019533">
    <property type="entry name" value="Peptidase_S26"/>
</dbReference>
<comment type="caution">
    <text evidence="10">The sequence shown here is derived from an EMBL/GenBank/DDBJ whole genome shotgun (WGS) entry which is preliminary data.</text>
</comment>
<protein>
    <recommendedName>
        <fullName evidence="4 7">Signal peptidase I</fullName>
        <ecNumber evidence="4 7">3.4.21.89</ecNumber>
    </recommendedName>
</protein>
<keyword evidence="7" id="KW-0472">Membrane</keyword>
<feature type="active site" evidence="6">
    <location>
        <position position="171"/>
    </location>
</feature>
<reference evidence="10 11" key="1">
    <citation type="submission" date="2019-02" db="EMBL/GenBank/DDBJ databases">
        <title>Arcanobacterium bovis sp. nov., isolated from the milk of a cow with mastitis.</title>
        <authorList>
            <person name="Sammra O."/>
            <person name="Foster G."/>
            <person name="Hassan A."/>
            <person name="Alssahen M."/>
            <person name="Laemmler C."/>
            <person name="Borowiak M."/>
            <person name="Malorny B."/>
            <person name="Abdulmawjood A."/>
        </authorList>
    </citation>
    <scope>NUCLEOTIDE SEQUENCE [LARGE SCALE GENOMIC DNA]</scope>
    <source>
        <strain evidence="10 11">C605018/01/1</strain>
    </source>
</reference>
<dbReference type="NCBIfam" id="TIGR02227">
    <property type="entry name" value="sigpep_I_bact"/>
    <property type="match status" value="1"/>
</dbReference>
<dbReference type="PRINTS" id="PR00727">
    <property type="entry name" value="LEADERPTASE"/>
</dbReference>
<keyword evidence="7" id="KW-1133">Transmembrane helix</keyword>
<feature type="domain" description="Peptidase S26" evidence="9">
    <location>
        <begin position="68"/>
        <end position="258"/>
    </location>
</feature>
<evidence type="ECO:0000259" key="9">
    <source>
        <dbReference type="Pfam" id="PF10502"/>
    </source>
</evidence>
<comment type="similarity">
    <text evidence="3 7">Belongs to the peptidase S26 family.</text>
</comment>
<accession>A0A4Q9V0W3</accession>
<dbReference type="GO" id="GO:0009003">
    <property type="term" value="F:signal peptidase activity"/>
    <property type="evidence" value="ECO:0007669"/>
    <property type="project" value="UniProtKB-EC"/>
</dbReference>
<dbReference type="GO" id="GO:0005886">
    <property type="term" value="C:plasma membrane"/>
    <property type="evidence" value="ECO:0007669"/>
    <property type="project" value="UniProtKB-SubCell"/>
</dbReference>
<evidence type="ECO:0000256" key="4">
    <source>
        <dbReference type="ARBA" id="ARBA00013208"/>
    </source>
</evidence>
<dbReference type="OrthoDB" id="9815782at2"/>
<keyword evidence="11" id="KW-1185">Reference proteome</keyword>
<keyword evidence="7" id="KW-0812">Transmembrane</keyword>
<dbReference type="AlphaFoldDB" id="A0A4Q9V0W3"/>
<dbReference type="CDD" id="cd06530">
    <property type="entry name" value="S26_SPase_I"/>
    <property type="match status" value="1"/>
</dbReference>
<dbReference type="PROSITE" id="PS00761">
    <property type="entry name" value="SPASE_I_3"/>
    <property type="match status" value="1"/>
</dbReference>
<evidence type="ECO:0000256" key="3">
    <source>
        <dbReference type="ARBA" id="ARBA00009370"/>
    </source>
</evidence>
<gene>
    <name evidence="10" type="primary">lepB</name>
    <name evidence="10" type="ORF">EZJ44_01955</name>
</gene>
<comment type="subcellular location">
    <subcellularLocation>
        <location evidence="2">Cell membrane</location>
        <topology evidence="2">Single-pass type II membrane protein</topology>
    </subcellularLocation>
    <subcellularLocation>
        <location evidence="7">Membrane</location>
        <topology evidence="7">Single-pass type II membrane protein</topology>
    </subcellularLocation>
</comment>
<dbReference type="GO" id="GO:0004252">
    <property type="term" value="F:serine-type endopeptidase activity"/>
    <property type="evidence" value="ECO:0007669"/>
    <property type="project" value="InterPro"/>
</dbReference>
<dbReference type="InterPro" id="IPR036286">
    <property type="entry name" value="LexA/Signal_pep-like_sf"/>
</dbReference>
<evidence type="ECO:0000256" key="7">
    <source>
        <dbReference type="RuleBase" id="RU362042"/>
    </source>
</evidence>
<evidence type="ECO:0000313" key="10">
    <source>
        <dbReference type="EMBL" id="TBW22701.1"/>
    </source>
</evidence>
<comment type="catalytic activity">
    <reaction evidence="1 7">
        <text>Cleavage of hydrophobic, N-terminal signal or leader sequences from secreted and periplasmic proteins.</text>
        <dbReference type="EC" id="3.4.21.89"/>
    </reaction>
</comment>
<dbReference type="Gene3D" id="2.10.109.10">
    <property type="entry name" value="Umud Fragment, subunit A"/>
    <property type="match status" value="1"/>
</dbReference>
<evidence type="ECO:0000256" key="8">
    <source>
        <dbReference type="SAM" id="MobiDB-lite"/>
    </source>
</evidence>
<dbReference type="Pfam" id="PF10502">
    <property type="entry name" value="Peptidase_S26"/>
    <property type="match status" value="1"/>
</dbReference>
<dbReference type="SUPFAM" id="SSF51306">
    <property type="entry name" value="LexA/Signal peptidase"/>
    <property type="match status" value="1"/>
</dbReference>
<dbReference type="PANTHER" id="PTHR43390">
    <property type="entry name" value="SIGNAL PEPTIDASE I"/>
    <property type="match status" value="1"/>
</dbReference>
<dbReference type="EC" id="3.4.21.89" evidence="4 7"/>
<name>A0A4Q9V0W3_9ACTO</name>
<dbReference type="RefSeq" id="WP_131279612.1">
    <property type="nucleotide sequence ID" value="NZ_JBHSLR010000009.1"/>
</dbReference>
<keyword evidence="7" id="KW-0645">Protease</keyword>
<dbReference type="GO" id="GO:0006465">
    <property type="term" value="P:signal peptide processing"/>
    <property type="evidence" value="ECO:0007669"/>
    <property type="project" value="InterPro"/>
</dbReference>
<evidence type="ECO:0000256" key="6">
    <source>
        <dbReference type="PIRSR" id="PIRSR600223-1"/>
    </source>
</evidence>
<evidence type="ECO:0000313" key="11">
    <source>
        <dbReference type="Proteomes" id="UP000293036"/>
    </source>
</evidence>
<evidence type="ECO:0000256" key="1">
    <source>
        <dbReference type="ARBA" id="ARBA00000677"/>
    </source>
</evidence>